<keyword evidence="3" id="KW-1185">Reference proteome</keyword>
<dbReference type="PANTHER" id="PTHR35872:SF1">
    <property type="entry name" value="ALPHA-L-RHAMNOSIDASE C"/>
    <property type="match status" value="1"/>
</dbReference>
<dbReference type="AlphaFoldDB" id="A0A4U0X2E4"/>
<keyword evidence="1" id="KW-1133">Transmembrane helix</keyword>
<name>A0A4U0X2E4_9PEZI</name>
<organism evidence="2 3">
    <name type="scientific">Cryomyces minteri</name>
    <dbReference type="NCBI Taxonomy" id="331657"/>
    <lineage>
        <taxon>Eukaryota</taxon>
        <taxon>Fungi</taxon>
        <taxon>Dikarya</taxon>
        <taxon>Ascomycota</taxon>
        <taxon>Pezizomycotina</taxon>
        <taxon>Dothideomycetes</taxon>
        <taxon>Dothideomycetes incertae sedis</taxon>
        <taxon>Cryomyces</taxon>
    </lineage>
</organism>
<feature type="transmembrane region" description="Helical" evidence="1">
    <location>
        <begin position="220"/>
        <end position="239"/>
    </location>
</feature>
<evidence type="ECO:0008006" key="4">
    <source>
        <dbReference type="Google" id="ProtNLM"/>
    </source>
</evidence>
<proteinExistence type="predicted"/>
<feature type="transmembrane region" description="Helical" evidence="1">
    <location>
        <begin position="323"/>
        <end position="343"/>
    </location>
</feature>
<evidence type="ECO:0000256" key="1">
    <source>
        <dbReference type="SAM" id="Phobius"/>
    </source>
</evidence>
<accession>A0A4U0X2E4</accession>
<dbReference type="EMBL" id="NAJN01000645">
    <property type="protein sequence ID" value="TKA70442.1"/>
    <property type="molecule type" value="Genomic_DNA"/>
</dbReference>
<reference evidence="2 3" key="1">
    <citation type="submission" date="2017-03" db="EMBL/GenBank/DDBJ databases">
        <title>Genomes of endolithic fungi from Antarctica.</title>
        <authorList>
            <person name="Coleine C."/>
            <person name="Masonjones S."/>
            <person name="Stajich J.E."/>
        </authorList>
    </citation>
    <scope>NUCLEOTIDE SEQUENCE [LARGE SCALE GENOMIC DNA]</scope>
    <source>
        <strain evidence="2 3">CCFEE 5187</strain>
    </source>
</reference>
<keyword evidence="1" id="KW-0472">Membrane</keyword>
<dbReference type="InterPro" id="IPR021369">
    <property type="entry name" value="DUF2985"/>
</dbReference>
<dbReference type="Proteomes" id="UP000308768">
    <property type="component" value="Unassembled WGS sequence"/>
</dbReference>
<dbReference type="STRING" id="331657.A0A4U0X2E4"/>
<keyword evidence="1" id="KW-0812">Transmembrane</keyword>
<evidence type="ECO:0000313" key="3">
    <source>
        <dbReference type="Proteomes" id="UP000308768"/>
    </source>
</evidence>
<comment type="caution">
    <text evidence="2">The sequence shown here is derived from an EMBL/GenBank/DDBJ whole genome shotgun (WGS) entry which is preliminary data.</text>
</comment>
<evidence type="ECO:0000313" key="2">
    <source>
        <dbReference type="EMBL" id="TKA70442.1"/>
    </source>
</evidence>
<feature type="transmembrane region" description="Helical" evidence="1">
    <location>
        <begin position="355"/>
        <end position="374"/>
    </location>
</feature>
<feature type="transmembrane region" description="Helical" evidence="1">
    <location>
        <begin position="171"/>
        <end position="200"/>
    </location>
</feature>
<gene>
    <name evidence="2" type="ORF">B0A49_06645</name>
</gene>
<dbReference type="Pfam" id="PF11204">
    <property type="entry name" value="DUF2985"/>
    <property type="match status" value="1"/>
</dbReference>
<dbReference type="OrthoDB" id="6407410at2759"/>
<protein>
    <recommendedName>
        <fullName evidence="4">Alpha-L-rhamnosidase C-terminal domain-containing protein</fullName>
    </recommendedName>
</protein>
<dbReference type="PANTHER" id="PTHR35872">
    <property type="entry name" value="INTEGRAL MEMBRANE PROTEIN (AFU_ORTHOLOGUE AFUA_5G07110)"/>
    <property type="match status" value="1"/>
</dbReference>
<sequence length="407" mass="44821">MPQLVRAFTESSPPLGFTHASGVIASSIPTVKDVRTGNYDSNGWSAVAQRRNSLASRRSPSIDANSPVDLIVPVRSLSHGKRDVNAISPQAIQPLAAEEEKTAVTILEKPRVAGRTASDFTHQTQGLSPVTPPHDPAVPYDNGYQFPPPHSKSKSFQIAMKSFGKWVLTPFGFLITVYALNVVAWGGMLFLVLCTAAPAMCHPSCNDIDSPRKKWIEIDSQILNALFCVTGLGLIPWRFRDLYYLLQWRIMKKESGIRRLAGLHNDWFRLEGSQNVPVTYNPKSGSVPAGIPDSALALPISKSPTPPLTGERAGPSAYWKLDFVIWCYVWNTLLQICLCGVMWGLNRFNRPGWTTWLLISVACIVAGVGGWMAFKEGKAVKKVEGVPVSEEDREELLRSHNAEMAKV</sequence>